<dbReference type="EMBL" id="JANPWB010000014">
    <property type="protein sequence ID" value="KAJ1101723.1"/>
    <property type="molecule type" value="Genomic_DNA"/>
</dbReference>
<comment type="caution">
    <text evidence="2">The sequence shown here is derived from an EMBL/GenBank/DDBJ whole genome shotgun (WGS) entry which is preliminary data.</text>
</comment>
<feature type="non-terminal residue" evidence="2">
    <location>
        <position position="1"/>
    </location>
</feature>
<evidence type="ECO:0000313" key="3">
    <source>
        <dbReference type="Proteomes" id="UP001066276"/>
    </source>
</evidence>
<organism evidence="2 3">
    <name type="scientific">Pleurodeles waltl</name>
    <name type="common">Iberian ribbed newt</name>
    <dbReference type="NCBI Taxonomy" id="8319"/>
    <lineage>
        <taxon>Eukaryota</taxon>
        <taxon>Metazoa</taxon>
        <taxon>Chordata</taxon>
        <taxon>Craniata</taxon>
        <taxon>Vertebrata</taxon>
        <taxon>Euteleostomi</taxon>
        <taxon>Amphibia</taxon>
        <taxon>Batrachia</taxon>
        <taxon>Caudata</taxon>
        <taxon>Salamandroidea</taxon>
        <taxon>Salamandridae</taxon>
        <taxon>Pleurodelinae</taxon>
        <taxon>Pleurodeles</taxon>
    </lineage>
</organism>
<keyword evidence="3" id="KW-1185">Reference proteome</keyword>
<reference evidence="2" key="1">
    <citation type="journal article" date="2022" name="bioRxiv">
        <title>Sequencing and chromosome-scale assembly of the giantPleurodeles waltlgenome.</title>
        <authorList>
            <person name="Brown T."/>
            <person name="Elewa A."/>
            <person name="Iarovenko S."/>
            <person name="Subramanian E."/>
            <person name="Araus A.J."/>
            <person name="Petzold A."/>
            <person name="Susuki M."/>
            <person name="Suzuki K.-i.T."/>
            <person name="Hayashi T."/>
            <person name="Toyoda A."/>
            <person name="Oliveira C."/>
            <person name="Osipova E."/>
            <person name="Leigh N.D."/>
            <person name="Simon A."/>
            <person name="Yun M.H."/>
        </authorList>
    </citation>
    <scope>NUCLEOTIDE SEQUENCE</scope>
    <source>
        <strain evidence="2">20211129_DDA</strain>
        <tissue evidence="2">Liver</tissue>
    </source>
</reference>
<sequence length="78" mass="8296">RSLLDVRVVTQKLLCPLKQNHPAVPNKQPGGSSPGECGRTSSLAGPFQISIRISILEGANISQNSESTQSTFFGESEV</sequence>
<protein>
    <submittedName>
        <fullName evidence="2">Uncharacterized protein</fullName>
    </submittedName>
</protein>
<dbReference type="AlphaFoldDB" id="A0AAV7ME89"/>
<evidence type="ECO:0000256" key="1">
    <source>
        <dbReference type="SAM" id="MobiDB-lite"/>
    </source>
</evidence>
<gene>
    <name evidence="2" type="ORF">NDU88_006788</name>
</gene>
<feature type="non-terminal residue" evidence="2">
    <location>
        <position position="78"/>
    </location>
</feature>
<dbReference type="Proteomes" id="UP001066276">
    <property type="component" value="Chromosome 10"/>
</dbReference>
<feature type="region of interest" description="Disordered" evidence="1">
    <location>
        <begin position="19"/>
        <end position="40"/>
    </location>
</feature>
<evidence type="ECO:0000313" key="2">
    <source>
        <dbReference type="EMBL" id="KAJ1101723.1"/>
    </source>
</evidence>
<proteinExistence type="predicted"/>
<accession>A0AAV7ME89</accession>
<name>A0AAV7ME89_PLEWA</name>